<dbReference type="PANTHER" id="PTHR44170">
    <property type="entry name" value="PROTEIN SIDEKICK"/>
    <property type="match status" value="1"/>
</dbReference>
<feature type="domain" description="C-type lectin" evidence="4">
    <location>
        <begin position="34"/>
        <end position="164"/>
    </location>
</feature>
<dbReference type="SMART" id="SM00034">
    <property type="entry name" value="CLECT"/>
    <property type="match status" value="1"/>
</dbReference>
<dbReference type="CDD" id="cd00037">
    <property type="entry name" value="CLECT"/>
    <property type="match status" value="1"/>
</dbReference>
<dbReference type="InterPro" id="IPR003598">
    <property type="entry name" value="Ig_sub2"/>
</dbReference>
<evidence type="ECO:0000313" key="8">
    <source>
        <dbReference type="Proteomes" id="UP000828390"/>
    </source>
</evidence>
<dbReference type="SMART" id="SM00408">
    <property type="entry name" value="IGc2"/>
    <property type="match status" value="5"/>
</dbReference>
<evidence type="ECO:0000256" key="1">
    <source>
        <dbReference type="ARBA" id="ARBA00022737"/>
    </source>
</evidence>
<dbReference type="AlphaFoldDB" id="A0A9D4GMD8"/>
<dbReference type="InterPro" id="IPR013098">
    <property type="entry name" value="Ig_I-set"/>
</dbReference>
<dbReference type="Pfam" id="PF00041">
    <property type="entry name" value="fn3"/>
    <property type="match status" value="1"/>
</dbReference>
<keyword evidence="2" id="KW-1015">Disulfide bond</keyword>
<keyword evidence="8" id="KW-1185">Reference proteome</keyword>
<name>A0A9D4GMD8_DREPO</name>
<dbReference type="InterPro" id="IPR036116">
    <property type="entry name" value="FN3_sf"/>
</dbReference>
<dbReference type="SMART" id="SM00409">
    <property type="entry name" value="IG"/>
    <property type="match status" value="6"/>
</dbReference>
<keyword evidence="1" id="KW-0677">Repeat</keyword>
<feature type="domain" description="Ig-like" evidence="5">
    <location>
        <begin position="513"/>
        <end position="601"/>
    </location>
</feature>
<evidence type="ECO:0000256" key="2">
    <source>
        <dbReference type="ARBA" id="ARBA00023157"/>
    </source>
</evidence>
<dbReference type="CDD" id="cd00063">
    <property type="entry name" value="FN3"/>
    <property type="match status" value="1"/>
</dbReference>
<evidence type="ECO:0000259" key="4">
    <source>
        <dbReference type="PROSITE" id="PS50041"/>
    </source>
</evidence>
<evidence type="ECO:0008006" key="9">
    <source>
        <dbReference type="Google" id="ProtNLM"/>
    </source>
</evidence>
<dbReference type="CDD" id="cd00096">
    <property type="entry name" value="Ig"/>
    <property type="match status" value="1"/>
</dbReference>
<feature type="domain" description="Ig-like" evidence="5">
    <location>
        <begin position="607"/>
        <end position="698"/>
    </location>
</feature>
<dbReference type="GO" id="GO:0098609">
    <property type="term" value="P:cell-cell adhesion"/>
    <property type="evidence" value="ECO:0007669"/>
    <property type="project" value="TreeGrafter"/>
</dbReference>
<keyword evidence="3" id="KW-0732">Signal</keyword>
<accession>A0A9D4GMD8</accession>
<evidence type="ECO:0000256" key="3">
    <source>
        <dbReference type="SAM" id="SignalP"/>
    </source>
</evidence>
<dbReference type="EMBL" id="JAIWYP010000005">
    <property type="protein sequence ID" value="KAH3820096.1"/>
    <property type="molecule type" value="Genomic_DNA"/>
</dbReference>
<dbReference type="GO" id="GO:0016020">
    <property type="term" value="C:membrane"/>
    <property type="evidence" value="ECO:0007669"/>
    <property type="project" value="UniProtKB-SubCell"/>
</dbReference>
<dbReference type="SMART" id="SM00060">
    <property type="entry name" value="FN3"/>
    <property type="match status" value="1"/>
</dbReference>
<reference evidence="7" key="2">
    <citation type="submission" date="2020-11" db="EMBL/GenBank/DDBJ databases">
        <authorList>
            <person name="McCartney M.A."/>
            <person name="Auch B."/>
            <person name="Kono T."/>
            <person name="Mallez S."/>
            <person name="Becker A."/>
            <person name="Gohl D.M."/>
            <person name="Silverstein K.A.T."/>
            <person name="Koren S."/>
            <person name="Bechman K.B."/>
            <person name="Herman A."/>
            <person name="Abrahante J.E."/>
            <person name="Garbe J."/>
        </authorList>
    </citation>
    <scope>NUCLEOTIDE SEQUENCE</scope>
    <source>
        <strain evidence="7">Duluth1</strain>
        <tissue evidence="7">Whole animal</tissue>
    </source>
</reference>
<organism evidence="7 8">
    <name type="scientific">Dreissena polymorpha</name>
    <name type="common">Zebra mussel</name>
    <name type="synonym">Mytilus polymorpha</name>
    <dbReference type="NCBI Taxonomy" id="45954"/>
    <lineage>
        <taxon>Eukaryota</taxon>
        <taxon>Metazoa</taxon>
        <taxon>Spiralia</taxon>
        <taxon>Lophotrochozoa</taxon>
        <taxon>Mollusca</taxon>
        <taxon>Bivalvia</taxon>
        <taxon>Autobranchia</taxon>
        <taxon>Heteroconchia</taxon>
        <taxon>Euheterodonta</taxon>
        <taxon>Imparidentia</taxon>
        <taxon>Neoheterodontei</taxon>
        <taxon>Myida</taxon>
        <taxon>Dreissenoidea</taxon>
        <taxon>Dreissenidae</taxon>
        <taxon>Dreissena</taxon>
    </lineage>
</organism>
<sequence>MPMKMNRLWILLSLVTISSAQLLSTVCPAGWLASGDTCFQFNIYPPMKYDEASQYCQQNGAALVSVNDMVEHGFIAAQLLNLDRLRQDWYTSGERDSSKKIPRYVWTAIDREIPMNSQFWRDITQPNNTDITRDILVYGFDPRNLQYNIITVSDRNMKRSFICEISRMEVYRINAQSRGFDYGVSSQNVNMVPRGPKFVMEASSTVVMMEKSSRSVNMECIAFSIPQAEYLWTRNTSTGLVAINSQMNSRYTISNGRLTIDYPTDTLDNGFYQCTASNIVGKIISSFAQLTFATLGQFSPVQTEGVNPKYAEGALMECPKIPSSLAGGVSYQWMKSVTQSGFLDSEYVRPELNSYIFVSSNGRLYFSEVTEADHGWYRCIATLTTSNIYMNYISTEGTQSRISQAIRLMTRGSTAGKYPPMIQDSFINVYPSSPVVGMNVSLECFAYGTPPLLYSWTVHRWDNRRYTLEDHDRVLRIQNVVQDDTGRFTCTVTNKAASQTDSKTYTLYVESKPQFVMPLMDQHLDVGTKQLTWQCEARSVPFPTYTWYKDGVRITNSSNGEVQVISNILFLRNLQEKRDSGMYQCFAENSHGTSTSAAQLRILSLAPTFEKNPMALTKAGALKGDVTIECRPEAAPTPEINWFMNGGGLNPSSNPSDPLYRNIKGDLVIRDLQQSNAGTYECRAVNSLGEAKNSTYLSIYAATVISTPPSRDTTVSLNSTAFINCQVSFNRDNLDIVYQWLFNNRTINISSDSHYEHGLPPQEGGLYIRDAQYWHGGMYTCRATTQVDATEATGRLWITGPPREVSGVDAYSSMSNVQLPMGENIGEFDALLRWTDPQEDAAPITYYNIYGRTNYSQIYRQLYSSIPASQTVITGGIDSFRRQFFMKGLMPGVNYEFTVRAVNMYGVGTESKPS</sequence>
<dbReference type="Pfam" id="PF13927">
    <property type="entry name" value="Ig_3"/>
    <property type="match status" value="4"/>
</dbReference>
<dbReference type="FunFam" id="2.60.40.10:FF:000064">
    <property type="entry name" value="Contactin 1"/>
    <property type="match status" value="1"/>
</dbReference>
<dbReference type="SUPFAM" id="SSF49265">
    <property type="entry name" value="Fibronectin type III"/>
    <property type="match status" value="1"/>
</dbReference>
<protein>
    <recommendedName>
        <fullName evidence="9">Contactin</fullName>
    </recommendedName>
</protein>
<dbReference type="PROSITE" id="PS50853">
    <property type="entry name" value="FN3"/>
    <property type="match status" value="1"/>
</dbReference>
<dbReference type="PROSITE" id="PS50041">
    <property type="entry name" value="C_TYPE_LECTIN_2"/>
    <property type="match status" value="1"/>
</dbReference>
<dbReference type="InterPro" id="IPR016186">
    <property type="entry name" value="C-type_lectin-like/link_sf"/>
</dbReference>
<dbReference type="Gene3D" id="3.10.100.10">
    <property type="entry name" value="Mannose-Binding Protein A, subunit A"/>
    <property type="match status" value="1"/>
</dbReference>
<proteinExistence type="predicted"/>
<dbReference type="SUPFAM" id="SSF56436">
    <property type="entry name" value="C-type lectin-like"/>
    <property type="match status" value="1"/>
</dbReference>
<gene>
    <name evidence="7" type="ORF">DPMN_121840</name>
</gene>
<dbReference type="InterPro" id="IPR003961">
    <property type="entry name" value="FN3_dom"/>
</dbReference>
<dbReference type="InterPro" id="IPR001304">
    <property type="entry name" value="C-type_lectin-like"/>
</dbReference>
<dbReference type="InterPro" id="IPR003599">
    <property type="entry name" value="Ig_sub"/>
</dbReference>
<dbReference type="Pfam" id="PF07679">
    <property type="entry name" value="I-set"/>
    <property type="match status" value="1"/>
</dbReference>
<feature type="domain" description="Ig-like" evidence="5">
    <location>
        <begin position="708"/>
        <end position="793"/>
    </location>
</feature>
<dbReference type="SUPFAM" id="SSF48726">
    <property type="entry name" value="Immunoglobulin"/>
    <property type="match status" value="6"/>
</dbReference>
<feature type="non-terminal residue" evidence="7">
    <location>
        <position position="914"/>
    </location>
</feature>
<feature type="signal peptide" evidence="3">
    <location>
        <begin position="1"/>
        <end position="20"/>
    </location>
</feature>
<evidence type="ECO:0000259" key="5">
    <source>
        <dbReference type="PROSITE" id="PS50835"/>
    </source>
</evidence>
<reference evidence="7" key="1">
    <citation type="journal article" date="2019" name="bioRxiv">
        <title>The Genome of the Zebra Mussel, Dreissena polymorpha: A Resource for Invasive Species Research.</title>
        <authorList>
            <person name="McCartney M.A."/>
            <person name="Auch B."/>
            <person name="Kono T."/>
            <person name="Mallez S."/>
            <person name="Zhang Y."/>
            <person name="Obille A."/>
            <person name="Becker A."/>
            <person name="Abrahante J.E."/>
            <person name="Garbe J."/>
            <person name="Badalamenti J.P."/>
            <person name="Herman A."/>
            <person name="Mangelson H."/>
            <person name="Liachko I."/>
            <person name="Sullivan S."/>
            <person name="Sone E.D."/>
            <person name="Koren S."/>
            <person name="Silverstein K.A.T."/>
            <person name="Beckman K.B."/>
            <person name="Gohl D.M."/>
        </authorList>
    </citation>
    <scope>NUCLEOTIDE SEQUENCE</scope>
    <source>
        <strain evidence="7">Duluth1</strain>
        <tissue evidence="7">Whole animal</tissue>
    </source>
</reference>
<dbReference type="InterPro" id="IPR007110">
    <property type="entry name" value="Ig-like_dom"/>
</dbReference>
<feature type="domain" description="Ig-like" evidence="5">
    <location>
        <begin position="300"/>
        <end position="389"/>
    </location>
</feature>
<comment type="caution">
    <text evidence="7">The sequence shown here is derived from an EMBL/GenBank/DDBJ whole genome shotgun (WGS) entry which is preliminary data.</text>
</comment>
<dbReference type="Gene3D" id="2.60.40.10">
    <property type="entry name" value="Immunoglobulins"/>
    <property type="match status" value="7"/>
</dbReference>
<feature type="domain" description="Fibronectin type-III" evidence="6">
    <location>
        <begin position="813"/>
        <end position="914"/>
    </location>
</feature>
<feature type="chain" id="PRO_5038527313" description="Contactin" evidence="3">
    <location>
        <begin position="21"/>
        <end position="914"/>
    </location>
</feature>
<dbReference type="PANTHER" id="PTHR44170:SF6">
    <property type="entry name" value="CONTACTIN"/>
    <property type="match status" value="1"/>
</dbReference>
<evidence type="ECO:0000313" key="7">
    <source>
        <dbReference type="EMBL" id="KAH3820096.1"/>
    </source>
</evidence>
<dbReference type="InterPro" id="IPR016187">
    <property type="entry name" value="CTDL_fold"/>
</dbReference>
<dbReference type="InterPro" id="IPR013783">
    <property type="entry name" value="Ig-like_fold"/>
</dbReference>
<evidence type="ECO:0000259" key="6">
    <source>
        <dbReference type="PROSITE" id="PS50853"/>
    </source>
</evidence>
<dbReference type="InterPro" id="IPR036179">
    <property type="entry name" value="Ig-like_dom_sf"/>
</dbReference>
<dbReference type="Proteomes" id="UP000828390">
    <property type="component" value="Unassembled WGS sequence"/>
</dbReference>
<feature type="domain" description="Ig-like" evidence="5">
    <location>
        <begin position="196"/>
        <end position="291"/>
    </location>
</feature>
<feature type="domain" description="Ig-like" evidence="5">
    <location>
        <begin position="419"/>
        <end position="506"/>
    </location>
</feature>
<dbReference type="PROSITE" id="PS50835">
    <property type="entry name" value="IG_LIKE"/>
    <property type="match status" value="6"/>
</dbReference>